<dbReference type="PIRSF" id="PIRSF015736">
    <property type="entry name" value="MI"/>
    <property type="match status" value="1"/>
</dbReference>
<comment type="caution">
    <text evidence="1">The sequence shown here is derived from an EMBL/GenBank/DDBJ whole genome shotgun (WGS) entry which is preliminary data.</text>
</comment>
<evidence type="ECO:0000313" key="2">
    <source>
        <dbReference type="Proteomes" id="UP000292445"/>
    </source>
</evidence>
<dbReference type="InterPro" id="IPR053714">
    <property type="entry name" value="Iso_Racemase_Enz_sf"/>
</dbReference>
<dbReference type="PANTHER" id="PTHR40267">
    <property type="entry name" value="BLR3294 PROTEIN"/>
    <property type="match status" value="1"/>
</dbReference>
<organism evidence="1 2">
    <name type="scientific">Pigmentiphaga kullae</name>
    <dbReference type="NCBI Taxonomy" id="151784"/>
    <lineage>
        <taxon>Bacteria</taxon>
        <taxon>Pseudomonadati</taxon>
        <taxon>Pseudomonadota</taxon>
        <taxon>Betaproteobacteria</taxon>
        <taxon>Burkholderiales</taxon>
        <taxon>Alcaligenaceae</taxon>
        <taxon>Pigmentiphaga</taxon>
    </lineage>
</organism>
<dbReference type="InterPro" id="IPR026286">
    <property type="entry name" value="MaiA/AMDase"/>
</dbReference>
<name>A0A4Q7N726_9BURK</name>
<sequence>MDAHASSAPLKVGLMVPANNTTMEKELTAWLPDGSRCVTLRIPRGAGLLTRETLPPYKASALELAATFPGDIDVVAYGCTAAGFIAGPQGEAQLAGELAAITGKPVVTTARSMVAALQAAGARHIALVTPYSDEVNRNLGLFLAEGGIEARRVSSLAAADVEALGRITASEVAALARSTVDDGCDALFIACSQLPTYEILDSLQAELGRPAWSSIKATAWRALQAVAQAARR</sequence>
<evidence type="ECO:0000313" key="1">
    <source>
        <dbReference type="EMBL" id="RZS77209.1"/>
    </source>
</evidence>
<protein>
    <submittedName>
        <fullName evidence="1">Arylmalonate decarboxylase</fullName>
    </submittedName>
</protein>
<gene>
    <name evidence="1" type="ORF">EV675_5937</name>
</gene>
<keyword evidence="2" id="KW-1185">Reference proteome</keyword>
<dbReference type="EMBL" id="SGXC01000004">
    <property type="protein sequence ID" value="RZS77209.1"/>
    <property type="molecule type" value="Genomic_DNA"/>
</dbReference>
<proteinExistence type="predicted"/>
<reference evidence="1 2" key="1">
    <citation type="submission" date="2019-02" db="EMBL/GenBank/DDBJ databases">
        <title>Genomic Encyclopedia of Type Strains, Phase IV (KMG-IV): sequencing the most valuable type-strain genomes for metagenomic binning, comparative biology and taxonomic classification.</title>
        <authorList>
            <person name="Goeker M."/>
        </authorList>
    </citation>
    <scope>NUCLEOTIDE SEQUENCE [LARGE SCALE GENOMIC DNA]</scope>
    <source>
        <strain evidence="1 2">K24</strain>
    </source>
</reference>
<dbReference type="Proteomes" id="UP000292445">
    <property type="component" value="Unassembled WGS sequence"/>
</dbReference>
<dbReference type="Pfam" id="PF17645">
    <property type="entry name" value="Amdase"/>
    <property type="match status" value="1"/>
</dbReference>
<dbReference type="AlphaFoldDB" id="A0A4Q7N726"/>
<dbReference type="RefSeq" id="WP_242621661.1">
    <property type="nucleotide sequence ID" value="NZ_SGXC01000004.1"/>
</dbReference>
<dbReference type="Gene3D" id="3.40.50.12500">
    <property type="match status" value="1"/>
</dbReference>
<accession>A0A4Q7N726</accession>
<dbReference type="PANTHER" id="PTHR40267:SF1">
    <property type="entry name" value="BLR3294 PROTEIN"/>
    <property type="match status" value="1"/>
</dbReference>